<feature type="transmembrane region" description="Helical" evidence="1">
    <location>
        <begin position="78"/>
        <end position="98"/>
    </location>
</feature>
<gene>
    <name evidence="2" type="ORF">UR08_01055</name>
</gene>
<proteinExistence type="predicted"/>
<comment type="caution">
    <text evidence="2">The sequence shown here is derived from an EMBL/GenBank/DDBJ whole genome shotgun (WGS) entry which is preliminary data.</text>
</comment>
<dbReference type="InterPro" id="IPR009324">
    <property type="entry name" value="DUF981"/>
</dbReference>
<keyword evidence="1" id="KW-0812">Transmembrane</keyword>
<sequence length="242" mass="26417">MVIDWSNTAVYNTIMSVTTGIALLLILQFGRKLQKEEIGQLDGWVVGFAIPGFILTLTGAHMSLTWPLSKIGFPFDDIIFGEPVLAFGVLLLATAYLLRRRNQVYMREEKLDARNDKVIAKRLQEDLPGLLKPLSYFGAAMGLALIAIGIAGVTFQLFAAPKEEPISGLLADYPLVEASFISLLYAITGLGAALFPLILKKNPAAGLVKTVKTLWLIAGIIFVAFGVMNYFTHIGLIVNTMK</sequence>
<name>A0A3D8TTF4_9LIST</name>
<feature type="transmembrane region" description="Helical" evidence="1">
    <location>
        <begin position="134"/>
        <end position="158"/>
    </location>
</feature>
<evidence type="ECO:0000313" key="3">
    <source>
        <dbReference type="Proteomes" id="UP000257055"/>
    </source>
</evidence>
<dbReference type="EMBL" id="LARY01000001">
    <property type="protein sequence ID" value="RDX02155.1"/>
    <property type="molecule type" value="Genomic_DNA"/>
</dbReference>
<feature type="transmembrane region" description="Helical" evidence="1">
    <location>
        <begin position="12"/>
        <end position="29"/>
    </location>
</feature>
<dbReference type="Proteomes" id="UP000257055">
    <property type="component" value="Unassembled WGS sequence"/>
</dbReference>
<organism evidence="2 3">
    <name type="scientific">Listeria kieliensis</name>
    <dbReference type="NCBI Taxonomy" id="1621700"/>
    <lineage>
        <taxon>Bacteria</taxon>
        <taxon>Bacillati</taxon>
        <taxon>Bacillota</taxon>
        <taxon>Bacilli</taxon>
        <taxon>Bacillales</taxon>
        <taxon>Listeriaceae</taxon>
        <taxon>Listeria</taxon>
    </lineage>
</organism>
<keyword evidence="3" id="KW-1185">Reference proteome</keyword>
<evidence type="ECO:0008006" key="4">
    <source>
        <dbReference type="Google" id="ProtNLM"/>
    </source>
</evidence>
<evidence type="ECO:0000256" key="1">
    <source>
        <dbReference type="SAM" id="Phobius"/>
    </source>
</evidence>
<dbReference type="RefSeq" id="WP_115751825.1">
    <property type="nucleotide sequence ID" value="NZ_LARY01000001.1"/>
</dbReference>
<dbReference type="AlphaFoldDB" id="A0A3D8TTF4"/>
<reference evidence="3" key="1">
    <citation type="submission" date="2015-04" db="EMBL/GenBank/DDBJ databases">
        <authorList>
            <person name="Schardt J."/>
            <person name="Mueller-Herbst S."/>
            <person name="Scherer S."/>
            <person name="Huptas C."/>
        </authorList>
    </citation>
    <scope>NUCLEOTIDE SEQUENCE [LARGE SCALE GENOMIC DNA]</scope>
    <source>
        <strain evidence="3">Kiel-L1</strain>
    </source>
</reference>
<feature type="transmembrane region" description="Helical" evidence="1">
    <location>
        <begin position="211"/>
        <end position="232"/>
    </location>
</feature>
<evidence type="ECO:0000313" key="2">
    <source>
        <dbReference type="EMBL" id="RDX02155.1"/>
    </source>
</evidence>
<keyword evidence="1" id="KW-1133">Transmembrane helix</keyword>
<accession>A0A3D8TTF4</accession>
<protein>
    <recommendedName>
        <fullName evidence="4">DUF981 family protein</fullName>
    </recommendedName>
</protein>
<feature type="transmembrane region" description="Helical" evidence="1">
    <location>
        <begin position="178"/>
        <end position="199"/>
    </location>
</feature>
<keyword evidence="1" id="KW-0472">Membrane</keyword>
<dbReference type="Pfam" id="PF06168">
    <property type="entry name" value="DUF981"/>
    <property type="match status" value="1"/>
</dbReference>
<feature type="transmembrane region" description="Helical" evidence="1">
    <location>
        <begin position="41"/>
        <end position="66"/>
    </location>
</feature>